<name>A0A9W6LMB6_9FUSO</name>
<dbReference type="EMBL" id="BSDY01000004">
    <property type="protein sequence ID" value="GLI55472.1"/>
    <property type="molecule type" value="Genomic_DNA"/>
</dbReference>
<dbReference type="Proteomes" id="UP001144471">
    <property type="component" value="Unassembled WGS sequence"/>
</dbReference>
<accession>A0A9W6LMB6</accession>
<dbReference type="InterPro" id="IPR036388">
    <property type="entry name" value="WH-like_DNA-bd_sf"/>
</dbReference>
<proteinExistence type="predicted"/>
<evidence type="ECO:0000313" key="2">
    <source>
        <dbReference type="Proteomes" id="UP001144471"/>
    </source>
</evidence>
<dbReference type="AlphaFoldDB" id="A0A9W6LMB6"/>
<reference evidence="1" key="1">
    <citation type="submission" date="2022-12" db="EMBL/GenBank/DDBJ databases">
        <title>Reference genome sequencing for broad-spectrum identification of bacterial and archaeal isolates by mass spectrometry.</title>
        <authorList>
            <person name="Sekiguchi Y."/>
            <person name="Tourlousse D.M."/>
        </authorList>
    </citation>
    <scope>NUCLEOTIDE SEQUENCE</scope>
    <source>
        <strain evidence="1">10succ1</strain>
    </source>
</reference>
<gene>
    <name evidence="1" type="ORF">PM10SUCC1_09860</name>
</gene>
<keyword evidence="2" id="KW-1185">Reference proteome</keyword>
<dbReference type="SUPFAM" id="SSF46785">
    <property type="entry name" value="Winged helix' DNA-binding domain"/>
    <property type="match status" value="1"/>
</dbReference>
<evidence type="ECO:0000313" key="1">
    <source>
        <dbReference type="EMBL" id="GLI55472.1"/>
    </source>
</evidence>
<organism evidence="1 2">
    <name type="scientific">Propionigenium maris DSM 9537</name>
    <dbReference type="NCBI Taxonomy" id="1123000"/>
    <lineage>
        <taxon>Bacteria</taxon>
        <taxon>Fusobacteriati</taxon>
        <taxon>Fusobacteriota</taxon>
        <taxon>Fusobacteriia</taxon>
        <taxon>Fusobacteriales</taxon>
        <taxon>Fusobacteriaceae</taxon>
        <taxon>Propionigenium</taxon>
    </lineage>
</organism>
<comment type="caution">
    <text evidence="1">The sequence shown here is derived from an EMBL/GenBank/DDBJ whole genome shotgun (WGS) entry which is preliminary data.</text>
</comment>
<dbReference type="InterPro" id="IPR036390">
    <property type="entry name" value="WH_DNA-bd_sf"/>
</dbReference>
<sequence>MERVLEMNKIYSRCRTIFSEEDVDITFNEALILEVIFNKPRMIKELQEILIRDRGYICRTMKKMIEAGFLLKVEKFYTITSRGRRIVLRNREVFRDIMEELEGDLCFLVNN</sequence>
<dbReference type="RefSeq" id="WP_281833970.1">
    <property type="nucleotide sequence ID" value="NZ_BSDY01000004.1"/>
</dbReference>
<dbReference type="Gene3D" id="1.10.10.10">
    <property type="entry name" value="Winged helix-like DNA-binding domain superfamily/Winged helix DNA-binding domain"/>
    <property type="match status" value="1"/>
</dbReference>
<protein>
    <submittedName>
        <fullName evidence="1">Uncharacterized protein</fullName>
    </submittedName>
</protein>